<reference evidence="1" key="1">
    <citation type="submission" date="2021-04" db="EMBL/GenBank/DDBJ databases">
        <title>Biosynthetic gene clusters of Dactylosporangioum roseum.</title>
        <authorList>
            <person name="Hartkoorn R.C."/>
            <person name="Beaudoing E."/>
            <person name="Hot D."/>
            <person name="Moureu S."/>
        </authorList>
    </citation>
    <scope>NUCLEOTIDE SEQUENCE</scope>
    <source>
        <strain evidence="1">NRRL B-16295</strain>
    </source>
</reference>
<name>A0ABY5Z153_9ACTN</name>
<dbReference type="EMBL" id="CP073721">
    <property type="protein sequence ID" value="UWZ35740.1"/>
    <property type="molecule type" value="Genomic_DNA"/>
</dbReference>
<protein>
    <submittedName>
        <fullName evidence="1">Uncharacterized protein</fullName>
    </submittedName>
</protein>
<evidence type="ECO:0000313" key="1">
    <source>
        <dbReference type="EMBL" id="UWZ35740.1"/>
    </source>
</evidence>
<proteinExistence type="predicted"/>
<evidence type="ECO:0000313" key="2">
    <source>
        <dbReference type="Proteomes" id="UP001058271"/>
    </source>
</evidence>
<organism evidence="1 2">
    <name type="scientific">Dactylosporangium roseum</name>
    <dbReference type="NCBI Taxonomy" id="47989"/>
    <lineage>
        <taxon>Bacteria</taxon>
        <taxon>Bacillati</taxon>
        <taxon>Actinomycetota</taxon>
        <taxon>Actinomycetes</taxon>
        <taxon>Micromonosporales</taxon>
        <taxon>Micromonosporaceae</taxon>
        <taxon>Dactylosporangium</taxon>
    </lineage>
</organism>
<sequence>MAKVVHPARNTAPDALPAEAFGEIELNGIYEAGCVFAAALHDINHHHIGEPGSWDLWGSGPDELARLHAALDQMATAIKASRALLTSVERRVRRADGRG</sequence>
<accession>A0ABY5Z153</accession>
<dbReference type="RefSeq" id="WP_260725089.1">
    <property type="nucleotide sequence ID" value="NZ_BAAABS010000083.1"/>
</dbReference>
<gene>
    <name evidence="1" type="ORF">Drose_32320</name>
</gene>
<keyword evidence="2" id="KW-1185">Reference proteome</keyword>
<dbReference type="Proteomes" id="UP001058271">
    <property type="component" value="Chromosome"/>
</dbReference>